<protein>
    <submittedName>
        <fullName evidence="6">PilZ domain-containing protein</fullName>
    </submittedName>
</protein>
<evidence type="ECO:0000256" key="3">
    <source>
        <dbReference type="ARBA" id="ARBA00023143"/>
    </source>
</evidence>
<dbReference type="SUPFAM" id="SSF141371">
    <property type="entry name" value="PilZ domain-like"/>
    <property type="match status" value="2"/>
</dbReference>
<sequence>MSKHQITSDRTTIVNTLTKLSPGAMVDIQLSANKQQRIKAKLVGYQEGAYFAFSLPQHIFAQQKEHMFEGKSCVIRMIVEGDAGLCVAFKTKLITINKKPQIMLFVDYPEKIEFIQLRHKSRINTHLPVVITEQQAASVSAEEASSNMLEGVVLDLSEGGCRIELAAPSQTLSMVFVQIVLRFPLNPEQPIVLNGTIKSQQQTNDKLRVGVQLEANKQLKAVFSKLNMFNHPSLAA</sequence>
<dbReference type="InterPro" id="IPR009875">
    <property type="entry name" value="PilZ_domain"/>
</dbReference>
<keyword evidence="7" id="KW-1185">Reference proteome</keyword>
<dbReference type="Gene3D" id="2.40.10.220">
    <property type="entry name" value="predicted glycosyltransferase like domains"/>
    <property type="match status" value="1"/>
</dbReference>
<dbReference type="Pfam" id="PF07238">
    <property type="entry name" value="PilZ"/>
    <property type="match status" value="1"/>
</dbReference>
<feature type="domain" description="Type III secretion system flagellar brake protein YcgR PilZN" evidence="5">
    <location>
        <begin position="22"/>
        <end position="109"/>
    </location>
</feature>
<proteinExistence type="predicted"/>
<name>A0ABU7G183_9ALTE</name>
<accession>A0ABU7G183</accession>
<evidence type="ECO:0000256" key="2">
    <source>
        <dbReference type="ARBA" id="ARBA00022741"/>
    </source>
</evidence>
<keyword evidence="1" id="KW-0973">c-di-GMP</keyword>
<feature type="domain" description="PilZ" evidence="4">
    <location>
        <begin position="116"/>
        <end position="214"/>
    </location>
</feature>
<evidence type="ECO:0000256" key="1">
    <source>
        <dbReference type="ARBA" id="ARBA00022636"/>
    </source>
</evidence>
<gene>
    <name evidence="6" type="ORF">SNR37_002119</name>
</gene>
<dbReference type="RefSeq" id="WP_329774146.1">
    <property type="nucleotide sequence ID" value="NZ_JAYDYW010000004.1"/>
</dbReference>
<evidence type="ECO:0000313" key="7">
    <source>
        <dbReference type="Proteomes" id="UP001310248"/>
    </source>
</evidence>
<dbReference type="EMBL" id="JAYDYW010000004">
    <property type="protein sequence ID" value="MEE1672709.1"/>
    <property type="molecule type" value="Genomic_DNA"/>
</dbReference>
<evidence type="ECO:0000259" key="5">
    <source>
        <dbReference type="Pfam" id="PF12945"/>
    </source>
</evidence>
<dbReference type="InterPro" id="IPR012349">
    <property type="entry name" value="Split_barrel_FMN-bd"/>
</dbReference>
<keyword evidence="2" id="KW-0547">Nucleotide-binding</keyword>
<evidence type="ECO:0000313" key="6">
    <source>
        <dbReference type="EMBL" id="MEE1672709.1"/>
    </source>
</evidence>
<reference evidence="7" key="1">
    <citation type="submission" date="2023-07" db="EMBL/GenBank/DDBJ databases">
        <title>Draft genome sequence of Agarivorans aestuarii strain ZMCS4, a CAZymes producing bacteria isolated from the marine brown algae Clodostephus spongiosus.</title>
        <authorList>
            <person name="Lorente B."/>
            <person name="Cabral C."/>
            <person name="Frias J."/>
            <person name="Faria J."/>
            <person name="Toubarro D."/>
        </authorList>
    </citation>
    <scope>NUCLEOTIDE SEQUENCE [LARGE SCALE GENOMIC DNA]</scope>
    <source>
        <strain evidence="7">ZMCS4</strain>
    </source>
</reference>
<keyword evidence="3" id="KW-0975">Bacterial flagellum</keyword>
<dbReference type="Gene3D" id="2.30.110.10">
    <property type="entry name" value="Electron Transport, Fmn-binding Protein, Chain A"/>
    <property type="match status" value="1"/>
</dbReference>
<organism evidence="6 7">
    <name type="scientific">Agarivorans aestuarii</name>
    <dbReference type="NCBI Taxonomy" id="1563703"/>
    <lineage>
        <taxon>Bacteria</taxon>
        <taxon>Pseudomonadati</taxon>
        <taxon>Pseudomonadota</taxon>
        <taxon>Gammaproteobacteria</taxon>
        <taxon>Alteromonadales</taxon>
        <taxon>Alteromonadaceae</taxon>
        <taxon>Agarivorans</taxon>
    </lineage>
</organism>
<evidence type="ECO:0000259" key="4">
    <source>
        <dbReference type="Pfam" id="PF07238"/>
    </source>
</evidence>
<reference evidence="6 7" key="2">
    <citation type="submission" date="2023-12" db="EMBL/GenBank/DDBJ databases">
        <authorList>
            <consortium name="Cladostephus spongiosus"/>
            <person name="Lorente B."/>
            <person name="Cabral C."/>
            <person name="Frias J."/>
            <person name="Faria J."/>
            <person name="Toubarro D."/>
        </authorList>
    </citation>
    <scope>NUCLEOTIDE SEQUENCE [LARGE SCALE GENOMIC DNA]</scope>
    <source>
        <strain evidence="6 7">ZMCS4</strain>
    </source>
</reference>
<dbReference type="InterPro" id="IPR009926">
    <property type="entry name" value="T3SS_YcgR_PilZN"/>
</dbReference>
<dbReference type="Pfam" id="PF12945">
    <property type="entry name" value="PilZNR"/>
    <property type="match status" value="1"/>
</dbReference>
<comment type="caution">
    <text evidence="6">The sequence shown here is derived from an EMBL/GenBank/DDBJ whole genome shotgun (WGS) entry which is preliminary data.</text>
</comment>
<dbReference type="Proteomes" id="UP001310248">
    <property type="component" value="Unassembled WGS sequence"/>
</dbReference>